<dbReference type="PROSITE" id="PS50853">
    <property type="entry name" value="FN3"/>
    <property type="match status" value="1"/>
</dbReference>
<feature type="region of interest" description="Disordered" evidence="1">
    <location>
        <begin position="698"/>
        <end position="728"/>
    </location>
</feature>
<dbReference type="Gene3D" id="4.10.75.10">
    <property type="entry name" value="Elafin-like"/>
    <property type="match status" value="1"/>
</dbReference>
<keyword evidence="5" id="KW-1185">Reference proteome</keyword>
<dbReference type="InterPro" id="IPR008197">
    <property type="entry name" value="WAP_dom"/>
</dbReference>
<dbReference type="SMART" id="SM00217">
    <property type="entry name" value="WAP"/>
    <property type="match status" value="1"/>
</dbReference>
<evidence type="ECO:0000313" key="5">
    <source>
        <dbReference type="Proteomes" id="UP000050794"/>
    </source>
</evidence>
<dbReference type="CDD" id="cd00063">
    <property type="entry name" value="FN3"/>
    <property type="match status" value="1"/>
</dbReference>
<feature type="compositionally biased region" description="Polar residues" evidence="1">
    <location>
        <begin position="419"/>
        <end position="432"/>
    </location>
</feature>
<sequence length="728" mass="82098">MFINTVASKGRFPHPIINTRSNMTSVSLVNDQNVNIRLYAIGASKSSTAEVFMSSSCAIPCRESFIDVHDCQKKICKDAKVQAICEQSCEYLQRIYAEKPGVCPQHTKVTPSDECCALCRLDGDCAEANKCCTVGCSRRCVEPRTQDPRLLPIPSRVSVQERKRKRSAIVRWVIQKMRRYHTISNANLYVLQWRWSVRKDESTMTDWQTIMVKNKMYAIMKHLLSPGRYYMFRVAAVNVHGSLGFSASSPPFKLSKEARAPGQPRDLSLGPASEDSRGLWRQKLSWTTPLSDLPIKNYILSWQKSTVEQANVYEDMIRKKSEVERQGKRSATHEDEERDSEESFTAREQLSTIVPAYETSAYVEGLMPASVYLVEVHACVDSSDGELHGEKAIVFIRTAPSSMNNTEEVVTSEAKFTDMPTSSAVPPQAGSSIETPLEIKTPYYEEGDLKTAISWLNAKNCSPVKTNFLVRWRLFDCQPNGDHKRTFYDLDTSGQDWAEMRVTECVAILDDLNFGCSYSVEVRETIKNELTAVGHFRTNNCESTPSAEESPCERISNTRALLCTTDALQLQAACTWRVPSLRPMDSSRTHTLVGFRIALTAPEKALNNVTISPPHMHDIHFTHLHTNTRYTVYVQAITNTGLGDTVTATFTIPHKEHIAFHSKFPLSSEQPSEHMKKDRMDETRRGLNQKIHRFPGAEIIELPLESGTPTDVSKRKDRNTSDPKMVAE</sequence>
<feature type="domain" description="WAP" evidence="3">
    <location>
        <begin position="96"/>
        <end position="144"/>
    </location>
</feature>
<evidence type="ECO:0000313" key="6">
    <source>
        <dbReference type="WBParaSite" id="TCNE_0001425301-mRNA-1"/>
    </source>
</evidence>
<protein>
    <submittedName>
        <fullName evidence="6">Anosmin-1</fullName>
    </submittedName>
</protein>
<organism evidence="5 6">
    <name type="scientific">Toxocara canis</name>
    <name type="common">Canine roundworm</name>
    <dbReference type="NCBI Taxonomy" id="6265"/>
    <lineage>
        <taxon>Eukaryota</taxon>
        <taxon>Metazoa</taxon>
        <taxon>Ecdysozoa</taxon>
        <taxon>Nematoda</taxon>
        <taxon>Chromadorea</taxon>
        <taxon>Rhabditida</taxon>
        <taxon>Spirurina</taxon>
        <taxon>Ascaridomorpha</taxon>
        <taxon>Ascaridoidea</taxon>
        <taxon>Toxocaridae</taxon>
        <taxon>Toxocara</taxon>
    </lineage>
</organism>
<feature type="compositionally biased region" description="Basic and acidic residues" evidence="1">
    <location>
        <begin position="321"/>
        <end position="335"/>
    </location>
</feature>
<dbReference type="InterPro" id="IPR036116">
    <property type="entry name" value="FN3_sf"/>
</dbReference>
<dbReference type="SMART" id="SM00060">
    <property type="entry name" value="FN3"/>
    <property type="match status" value="3"/>
</dbReference>
<feature type="region of interest" description="Disordered" evidence="1">
    <location>
        <begin position="255"/>
        <end position="274"/>
    </location>
</feature>
<dbReference type="GO" id="GO:0030182">
    <property type="term" value="P:neuron differentiation"/>
    <property type="evidence" value="ECO:0007669"/>
    <property type="project" value="TreeGrafter"/>
</dbReference>
<dbReference type="PROSITE" id="PS51390">
    <property type="entry name" value="WAP"/>
    <property type="match status" value="1"/>
</dbReference>
<reference evidence="4 5" key="2">
    <citation type="submission" date="2018-11" db="EMBL/GenBank/DDBJ databases">
        <authorList>
            <consortium name="Pathogen Informatics"/>
        </authorList>
    </citation>
    <scope>NUCLEOTIDE SEQUENCE [LARGE SCALE GENOMIC DNA]</scope>
</reference>
<dbReference type="InterPro" id="IPR042447">
    <property type="entry name" value="Anosmin-1"/>
</dbReference>
<gene>
    <name evidence="4" type="ORF">TCNE_LOCUS14253</name>
</gene>
<feature type="region of interest" description="Disordered" evidence="1">
    <location>
        <begin position="321"/>
        <end position="346"/>
    </location>
</feature>
<dbReference type="GO" id="GO:0005576">
    <property type="term" value="C:extracellular region"/>
    <property type="evidence" value="ECO:0007669"/>
    <property type="project" value="InterPro"/>
</dbReference>
<feature type="domain" description="Fibronectin type-III" evidence="2">
    <location>
        <begin position="153"/>
        <end position="258"/>
    </location>
</feature>
<dbReference type="GO" id="GO:0030414">
    <property type="term" value="F:peptidase inhibitor activity"/>
    <property type="evidence" value="ECO:0007669"/>
    <property type="project" value="InterPro"/>
</dbReference>
<dbReference type="Gene3D" id="2.60.40.10">
    <property type="entry name" value="Immunoglobulins"/>
    <property type="match status" value="3"/>
</dbReference>
<evidence type="ECO:0000259" key="2">
    <source>
        <dbReference type="PROSITE" id="PS50853"/>
    </source>
</evidence>
<reference evidence="6" key="1">
    <citation type="submission" date="2016-06" db="UniProtKB">
        <authorList>
            <consortium name="WormBaseParasite"/>
        </authorList>
    </citation>
    <scope>IDENTIFICATION</scope>
</reference>
<evidence type="ECO:0000256" key="1">
    <source>
        <dbReference type="SAM" id="MobiDB-lite"/>
    </source>
</evidence>
<dbReference type="InterPro" id="IPR036645">
    <property type="entry name" value="Elafin-like_sf"/>
</dbReference>
<accession>A0A183V0I3</accession>
<evidence type="ECO:0000259" key="3">
    <source>
        <dbReference type="PROSITE" id="PS51390"/>
    </source>
</evidence>
<name>A0A183V0I3_TOXCA</name>
<dbReference type="PANTHER" id="PTHR14131:SF5">
    <property type="entry name" value="ANOSMIN-1"/>
    <property type="match status" value="1"/>
</dbReference>
<proteinExistence type="predicted"/>
<evidence type="ECO:0000313" key="4">
    <source>
        <dbReference type="EMBL" id="VDM45574.1"/>
    </source>
</evidence>
<feature type="compositionally biased region" description="Basic and acidic residues" evidence="1">
    <location>
        <begin position="712"/>
        <end position="728"/>
    </location>
</feature>
<dbReference type="PANTHER" id="PTHR14131">
    <property type="entry name" value="ANOSMIN"/>
    <property type="match status" value="1"/>
</dbReference>
<dbReference type="SUPFAM" id="SSF57256">
    <property type="entry name" value="Elafin-like"/>
    <property type="match status" value="1"/>
</dbReference>
<dbReference type="AlphaFoldDB" id="A0A183V0I3"/>
<dbReference type="Pfam" id="PF00095">
    <property type="entry name" value="WAP"/>
    <property type="match status" value="1"/>
</dbReference>
<dbReference type="Proteomes" id="UP000050794">
    <property type="component" value="Unassembled WGS sequence"/>
</dbReference>
<dbReference type="InterPro" id="IPR003961">
    <property type="entry name" value="FN3_dom"/>
</dbReference>
<dbReference type="EMBL" id="UYWY01022150">
    <property type="protein sequence ID" value="VDM45574.1"/>
    <property type="molecule type" value="Genomic_DNA"/>
</dbReference>
<dbReference type="WBParaSite" id="TCNE_0001425301-mRNA-1">
    <property type="protein sequence ID" value="TCNE_0001425301-mRNA-1"/>
    <property type="gene ID" value="TCNE_0001425301"/>
</dbReference>
<dbReference type="GO" id="GO:0009986">
    <property type="term" value="C:cell surface"/>
    <property type="evidence" value="ECO:0007669"/>
    <property type="project" value="TreeGrafter"/>
</dbReference>
<dbReference type="SUPFAM" id="SSF49265">
    <property type="entry name" value="Fibronectin type III"/>
    <property type="match status" value="2"/>
</dbReference>
<dbReference type="InterPro" id="IPR013783">
    <property type="entry name" value="Ig-like_fold"/>
</dbReference>
<feature type="region of interest" description="Disordered" evidence="1">
    <location>
        <begin position="413"/>
        <end position="432"/>
    </location>
</feature>
<dbReference type="CDD" id="cd00199">
    <property type="entry name" value="WAP"/>
    <property type="match status" value="1"/>
</dbReference>